<evidence type="ECO:0000313" key="3">
    <source>
        <dbReference type="Proteomes" id="UP001153076"/>
    </source>
</evidence>
<accession>A0A9Q1QKG9</accession>
<protein>
    <submittedName>
        <fullName evidence="2">Uncharacterized protein</fullName>
    </submittedName>
</protein>
<dbReference type="Proteomes" id="UP001153076">
    <property type="component" value="Unassembled WGS sequence"/>
</dbReference>
<sequence>MIWKKKKSTLLKRIFLRVLINMTPPLITIPNDFKDDKEDIAVDIVKRKTSASEVVFSEATVLLETFAYHKLMGPESSGRVRRIGPGITSNQLNAKHNCQSGTEPSNSSIVSLLLKEGDNVKENQRNNTPLAGQIENSTVLSDKCGAAHKSRLPHSDDQNTSMGENTNTSGYSKQPNIARRLNFDQIEQGVSKGLSLTSTPSPLSRELMCSRVINPSATTQVRVFFLI</sequence>
<dbReference type="EMBL" id="JAKOGI010000075">
    <property type="protein sequence ID" value="KAJ8445602.1"/>
    <property type="molecule type" value="Genomic_DNA"/>
</dbReference>
<dbReference type="AlphaFoldDB" id="A0A9Q1QKG9"/>
<reference evidence="2" key="1">
    <citation type="submission" date="2022-04" db="EMBL/GenBank/DDBJ databases">
        <title>Carnegiea gigantea Genome sequencing and assembly v2.</title>
        <authorList>
            <person name="Copetti D."/>
            <person name="Sanderson M.J."/>
            <person name="Burquez A."/>
            <person name="Wojciechowski M.F."/>
        </authorList>
    </citation>
    <scope>NUCLEOTIDE SEQUENCE</scope>
    <source>
        <strain evidence="2">SGP5-SGP5p</strain>
        <tissue evidence="2">Aerial part</tissue>
    </source>
</reference>
<name>A0A9Q1QKG9_9CARY</name>
<organism evidence="2 3">
    <name type="scientific">Carnegiea gigantea</name>
    <dbReference type="NCBI Taxonomy" id="171969"/>
    <lineage>
        <taxon>Eukaryota</taxon>
        <taxon>Viridiplantae</taxon>
        <taxon>Streptophyta</taxon>
        <taxon>Embryophyta</taxon>
        <taxon>Tracheophyta</taxon>
        <taxon>Spermatophyta</taxon>
        <taxon>Magnoliopsida</taxon>
        <taxon>eudicotyledons</taxon>
        <taxon>Gunneridae</taxon>
        <taxon>Pentapetalae</taxon>
        <taxon>Caryophyllales</taxon>
        <taxon>Cactineae</taxon>
        <taxon>Cactaceae</taxon>
        <taxon>Cactoideae</taxon>
        <taxon>Echinocereeae</taxon>
        <taxon>Carnegiea</taxon>
    </lineage>
</organism>
<proteinExistence type="predicted"/>
<evidence type="ECO:0000313" key="2">
    <source>
        <dbReference type="EMBL" id="KAJ8445602.1"/>
    </source>
</evidence>
<feature type="compositionally biased region" description="Polar residues" evidence="1">
    <location>
        <begin position="158"/>
        <end position="175"/>
    </location>
</feature>
<keyword evidence="3" id="KW-1185">Reference proteome</keyword>
<gene>
    <name evidence="2" type="ORF">Cgig2_018543</name>
</gene>
<evidence type="ECO:0000256" key="1">
    <source>
        <dbReference type="SAM" id="MobiDB-lite"/>
    </source>
</evidence>
<comment type="caution">
    <text evidence="2">The sequence shown here is derived from an EMBL/GenBank/DDBJ whole genome shotgun (WGS) entry which is preliminary data.</text>
</comment>
<feature type="region of interest" description="Disordered" evidence="1">
    <location>
        <begin position="145"/>
        <end position="176"/>
    </location>
</feature>